<proteinExistence type="predicted"/>
<evidence type="ECO:0000313" key="2">
    <source>
        <dbReference type="Proteomes" id="UP000247792"/>
    </source>
</evidence>
<protein>
    <submittedName>
        <fullName evidence="1">Uncharacterized protein</fullName>
    </submittedName>
</protein>
<name>A0A318J3M1_9BURK</name>
<keyword evidence="2" id="KW-1185">Reference proteome</keyword>
<evidence type="ECO:0000313" key="1">
    <source>
        <dbReference type="EMBL" id="PXX43216.1"/>
    </source>
</evidence>
<gene>
    <name evidence="1" type="ORF">DFR42_104217</name>
</gene>
<dbReference type="EMBL" id="QJKB01000004">
    <property type="protein sequence ID" value="PXX43216.1"/>
    <property type="molecule type" value="Genomic_DNA"/>
</dbReference>
<comment type="caution">
    <text evidence="1">The sequence shown here is derived from an EMBL/GenBank/DDBJ whole genome shotgun (WGS) entry which is preliminary data.</text>
</comment>
<sequence length="39" mass="4051">MFEVSAVETIQLSATEGLEAILNSHTASVQASSNNNGVM</sequence>
<organism evidence="1 2">
    <name type="scientific">Undibacterium pigrum</name>
    <dbReference type="NCBI Taxonomy" id="401470"/>
    <lineage>
        <taxon>Bacteria</taxon>
        <taxon>Pseudomonadati</taxon>
        <taxon>Pseudomonadota</taxon>
        <taxon>Betaproteobacteria</taxon>
        <taxon>Burkholderiales</taxon>
        <taxon>Oxalobacteraceae</taxon>
        <taxon>Undibacterium</taxon>
    </lineage>
</organism>
<dbReference type="AlphaFoldDB" id="A0A318J3M1"/>
<dbReference type="Proteomes" id="UP000247792">
    <property type="component" value="Unassembled WGS sequence"/>
</dbReference>
<reference evidence="1 2" key="1">
    <citation type="submission" date="2018-05" db="EMBL/GenBank/DDBJ databases">
        <title>Genomic Encyclopedia of Type Strains, Phase IV (KMG-IV): sequencing the most valuable type-strain genomes for metagenomic binning, comparative biology and taxonomic classification.</title>
        <authorList>
            <person name="Goeker M."/>
        </authorList>
    </citation>
    <scope>NUCLEOTIDE SEQUENCE [LARGE SCALE GENOMIC DNA]</scope>
    <source>
        <strain evidence="1 2">DSM 19792</strain>
    </source>
</reference>
<accession>A0A318J3M1</accession>